<dbReference type="AlphaFoldDB" id="A0A7L9UBF7"/>
<reference evidence="3 4" key="1">
    <citation type="submission" date="2020-10" db="EMBL/GenBank/DDBJ databases">
        <title>Genome sequencing of Massilia sp. LPB0304.</title>
        <authorList>
            <person name="Kim J."/>
        </authorList>
    </citation>
    <scope>NUCLEOTIDE SEQUENCE [LARGE SCALE GENOMIC DNA]</scope>
    <source>
        <strain evidence="3 4">LPB0304</strain>
    </source>
</reference>
<dbReference type="InterPro" id="IPR032790">
    <property type="entry name" value="GDE_C"/>
</dbReference>
<evidence type="ECO:0000256" key="1">
    <source>
        <dbReference type="SAM" id="SignalP"/>
    </source>
</evidence>
<feature type="signal peptide" evidence="1">
    <location>
        <begin position="1"/>
        <end position="20"/>
    </location>
</feature>
<dbReference type="GO" id="GO:0005980">
    <property type="term" value="P:glycogen catabolic process"/>
    <property type="evidence" value="ECO:0007669"/>
    <property type="project" value="InterPro"/>
</dbReference>
<evidence type="ECO:0000313" key="3">
    <source>
        <dbReference type="EMBL" id="QOL51562.1"/>
    </source>
</evidence>
<dbReference type="PROSITE" id="PS50096">
    <property type="entry name" value="IQ"/>
    <property type="match status" value="1"/>
</dbReference>
<dbReference type="SUPFAM" id="SSF48208">
    <property type="entry name" value="Six-hairpin glycosidases"/>
    <property type="match status" value="1"/>
</dbReference>
<dbReference type="InterPro" id="IPR008928">
    <property type="entry name" value="6-hairpin_glycosidase_sf"/>
</dbReference>
<dbReference type="GO" id="GO:0004135">
    <property type="term" value="F:amylo-alpha-1,6-glucosidase activity"/>
    <property type="evidence" value="ECO:0007669"/>
    <property type="project" value="InterPro"/>
</dbReference>
<dbReference type="KEGG" id="mlir:LPB04_10070"/>
<dbReference type="Proteomes" id="UP000593875">
    <property type="component" value="Chromosome"/>
</dbReference>
<dbReference type="RefSeq" id="WP_193688536.1">
    <property type="nucleotide sequence ID" value="NZ_CP062941.1"/>
</dbReference>
<evidence type="ECO:0000259" key="2">
    <source>
        <dbReference type="Pfam" id="PF06202"/>
    </source>
</evidence>
<evidence type="ECO:0000313" key="4">
    <source>
        <dbReference type="Proteomes" id="UP000593875"/>
    </source>
</evidence>
<keyword evidence="4" id="KW-1185">Reference proteome</keyword>
<dbReference type="Gene3D" id="1.50.10.10">
    <property type="match status" value="1"/>
</dbReference>
<keyword evidence="1" id="KW-0732">Signal</keyword>
<sequence length="771" mass="84961">MMRRTLLALSLSLALAPAAAVDRPGVDALFNSMAIEAAPGQQARFVAGDNLAGYFEGFTHSHELGAGYVFKSGTVFHNYMSYLDGVRNERASGREQVLPFGHRVAYANGSTEELALLSKKHALALRVTGAQPARLAIRPLLKTQGAVTFDNGIVTVAPGKGATQFMALASQLPFVLEDGLLLRAGAPTASFTVVAAFGATAEEAAGRARRLAAGDPIGDERRATHAALTSSYLATSDLEYNKALNWAKAAARLFVVDEYGAGIWAGLPWFRENWGRDTFIALPGTLLVTGQFADARAVLANFARFQNLRTPRDKDYGRIPNRVSPDEIIYNTVDGTPWMLREAHEYIRYTGDKAFAAEMYKLAVPYFEGAIANYVDADGLLKHAASDTWMDARVENPTHQPWSDRGARANDIQALWYTALDTGAWLAEQAGDHQRAGEWRALAAKARASFLRLFWDGSTMADRLREDGSRDIKVRPNQLMLATIPFDDFVPPVVQARVTKNAVSALLYPYGIASLSQDDPYFHPRHENPAFHHKDAAYHNGTIWGWNAGFTVTALNRFGYQDLSWQLTQNLGRQILGLGTLGSMSENLDALPHENGRLKPSGTFAQSWSVAEYARNGYQDYVGFKPDLPQDTLAFEPAIPAAWTRFKALLPFGAGEEVGVDFVRAQHGERWTFTLRGSTPRTLRMAWLNKDKSRSLTSFRLGPGKAVTLALGTRRAALDGRRLAVTQARPSYAAKIGTLRFVTPKTYRSEDFPVLRSQDALRGIIERHEYR</sequence>
<dbReference type="Pfam" id="PF06202">
    <property type="entry name" value="GDE_C"/>
    <property type="match status" value="1"/>
</dbReference>
<protein>
    <submittedName>
        <fullName evidence="3">Glycogen debranching protein</fullName>
    </submittedName>
</protein>
<feature type="chain" id="PRO_5032889582" evidence="1">
    <location>
        <begin position="21"/>
        <end position="771"/>
    </location>
</feature>
<name>A0A7L9UBF7_9BURK</name>
<dbReference type="InterPro" id="IPR010401">
    <property type="entry name" value="AGL/Gdb1"/>
</dbReference>
<accession>A0A7L9UBF7</accession>
<gene>
    <name evidence="3" type="ORF">LPB04_10070</name>
</gene>
<organism evidence="3 4">
    <name type="scientific">Massilia litorea</name>
    <dbReference type="NCBI Taxonomy" id="2769491"/>
    <lineage>
        <taxon>Bacteria</taxon>
        <taxon>Pseudomonadati</taxon>
        <taxon>Pseudomonadota</taxon>
        <taxon>Betaproteobacteria</taxon>
        <taxon>Burkholderiales</taxon>
        <taxon>Oxalobacteraceae</taxon>
        <taxon>Telluria group</taxon>
        <taxon>Massilia</taxon>
    </lineage>
</organism>
<dbReference type="InterPro" id="IPR012341">
    <property type="entry name" value="6hp_glycosidase-like_sf"/>
</dbReference>
<dbReference type="PANTHER" id="PTHR10569">
    <property type="entry name" value="GLYCOGEN DEBRANCHING ENZYME"/>
    <property type="match status" value="1"/>
</dbReference>
<proteinExistence type="predicted"/>
<dbReference type="GO" id="GO:0004134">
    <property type="term" value="F:4-alpha-glucanotransferase activity"/>
    <property type="evidence" value="ECO:0007669"/>
    <property type="project" value="InterPro"/>
</dbReference>
<feature type="domain" description="Glycogen debranching enzyme C-terminal" evidence="2">
    <location>
        <begin position="257"/>
        <end position="614"/>
    </location>
</feature>
<dbReference type="EMBL" id="CP062941">
    <property type="protein sequence ID" value="QOL51562.1"/>
    <property type="molecule type" value="Genomic_DNA"/>
</dbReference>
<dbReference type="PANTHER" id="PTHR10569:SF2">
    <property type="entry name" value="GLYCOGEN DEBRANCHING ENZYME"/>
    <property type="match status" value="1"/>
</dbReference>